<reference evidence="2 3" key="1">
    <citation type="journal article" date="2018" name="Nat. Ecol. Evol.">
        <title>Shark genomes provide insights into elasmobranch evolution and the origin of vertebrates.</title>
        <authorList>
            <person name="Hara Y"/>
            <person name="Yamaguchi K"/>
            <person name="Onimaru K"/>
            <person name="Kadota M"/>
            <person name="Koyanagi M"/>
            <person name="Keeley SD"/>
            <person name="Tatsumi K"/>
            <person name="Tanaka K"/>
            <person name="Motone F"/>
            <person name="Kageyama Y"/>
            <person name="Nozu R"/>
            <person name="Adachi N"/>
            <person name="Nishimura O"/>
            <person name="Nakagawa R"/>
            <person name="Tanegashima C"/>
            <person name="Kiyatake I"/>
            <person name="Matsumoto R"/>
            <person name="Murakumo K"/>
            <person name="Nishida K"/>
            <person name="Terakita A"/>
            <person name="Kuratani S"/>
            <person name="Sato K"/>
            <person name="Hyodo S Kuraku.S."/>
        </authorList>
    </citation>
    <scope>NUCLEOTIDE SEQUENCE [LARGE SCALE GENOMIC DNA]</scope>
</reference>
<evidence type="ECO:0000313" key="3">
    <source>
        <dbReference type="Proteomes" id="UP000287033"/>
    </source>
</evidence>
<dbReference type="OMA" id="CRLYEKN"/>
<dbReference type="GO" id="GO:0012505">
    <property type="term" value="C:endomembrane system"/>
    <property type="evidence" value="ECO:0007669"/>
    <property type="project" value="TreeGrafter"/>
</dbReference>
<dbReference type="EMBL" id="BEZZ01000787">
    <property type="protein sequence ID" value="GCC36105.1"/>
    <property type="molecule type" value="Genomic_DNA"/>
</dbReference>
<dbReference type="OrthoDB" id="340432at2759"/>
<dbReference type="Pfam" id="PF05600">
    <property type="entry name" value="CDK5RAP3"/>
    <property type="match status" value="1"/>
</dbReference>
<organism evidence="2 3">
    <name type="scientific">Chiloscyllium punctatum</name>
    <name type="common">Brownbanded bambooshark</name>
    <name type="synonym">Hemiscyllium punctatum</name>
    <dbReference type="NCBI Taxonomy" id="137246"/>
    <lineage>
        <taxon>Eukaryota</taxon>
        <taxon>Metazoa</taxon>
        <taxon>Chordata</taxon>
        <taxon>Craniata</taxon>
        <taxon>Vertebrata</taxon>
        <taxon>Chondrichthyes</taxon>
        <taxon>Elasmobranchii</taxon>
        <taxon>Galeomorphii</taxon>
        <taxon>Galeoidea</taxon>
        <taxon>Orectolobiformes</taxon>
        <taxon>Hemiscylliidae</taxon>
        <taxon>Chiloscyllium</taxon>
    </lineage>
</organism>
<dbReference type="AlphaFoldDB" id="A0A401T0F2"/>
<dbReference type="PANTHER" id="PTHR14894">
    <property type="entry name" value="CDK5 REGULATORY SUBUNIT-ASSOCIATED PROTEIN 3"/>
    <property type="match status" value="1"/>
</dbReference>
<proteinExistence type="inferred from homology"/>
<accession>A0A401T0F2</accession>
<dbReference type="PANTHER" id="PTHR14894:SF0">
    <property type="entry name" value="CDK5 REGULATORY SUBUNIT-ASSOCIATED PROTEIN 3"/>
    <property type="match status" value="1"/>
</dbReference>
<dbReference type="GO" id="GO:0007346">
    <property type="term" value="P:regulation of mitotic cell cycle"/>
    <property type="evidence" value="ECO:0007669"/>
    <property type="project" value="TreeGrafter"/>
</dbReference>
<evidence type="ECO:0000256" key="1">
    <source>
        <dbReference type="ARBA" id="ARBA00007478"/>
    </source>
</evidence>
<name>A0A401T0F2_CHIPU</name>
<sequence length="502" mass="57257">MGRDNDEKEDQRKWPIDIQTSKLLDWLVDRRHCKLKWQNAVLVIREKINNAIQDMPENEEIKQLLSGSYIHYFHCLRIVEILRRTEASTKNIFGGYSSQRMKDWQEIVCLYEKDNVYLAELSSLLVRNVNYEIPSLKKQISKCQQLQQEYSRKELEYINNAAVLRERFFTSCKQFGIKGNDVHQELISLCNDLPSGLDGIAEGTSDLTDALELYEACVEFVCGSVSEPIAPLLKHIQLKGNTTVYEWRTGQVPSAIEQPANMVIQQPTESSDMIDWGDDEESGMDQSGDIDWGITVEDNTEVNSEEHGADVIDWGDDTTAAVEIDVVESGAEGDDGVAKGNDALTILENPETRNQFINELMELQEFLSQRLVEMNEEADILSINQFQTAPAIIQSQDMAKVVAMTTRVKDLIQRLTNVKMRHLFMIHASPRYIDRVTELLQQKLKQAGTVGEKQHQMVKKQQQSLEEQAALEPKLDLLIQQTKELRKLVSDSLDPTLERGSH</sequence>
<dbReference type="InterPro" id="IPR008491">
    <property type="entry name" value="CDK5RAP3"/>
</dbReference>
<comment type="similarity">
    <text evidence="1">Belongs to the CDK5RAP3 family.</text>
</comment>
<evidence type="ECO:0008006" key="4">
    <source>
        <dbReference type="Google" id="ProtNLM"/>
    </source>
</evidence>
<comment type="caution">
    <text evidence="2">The sequence shown here is derived from an EMBL/GenBank/DDBJ whole genome shotgun (WGS) entry which is preliminary data.</text>
</comment>
<dbReference type="Proteomes" id="UP000287033">
    <property type="component" value="Unassembled WGS sequence"/>
</dbReference>
<gene>
    <name evidence="2" type="ORF">chiPu_0014597</name>
</gene>
<dbReference type="STRING" id="137246.A0A401T0F2"/>
<evidence type="ECO:0000313" key="2">
    <source>
        <dbReference type="EMBL" id="GCC36105.1"/>
    </source>
</evidence>
<keyword evidence="3" id="KW-1185">Reference proteome</keyword>
<protein>
    <recommendedName>
        <fullName evidence="4">CDK5 regulatory subunit-associated protein 3</fullName>
    </recommendedName>
</protein>